<sequence>MVTDSRGRRVDPDTLADGEDLTPKTSFTPLIAWTTTTPAPALGAGGKVHLAYGLLLRKTVSPPYAIDPLYIAAAETGDTLLTIGLDVVQSSIMRTERYRL</sequence>
<evidence type="ECO:0000256" key="1">
    <source>
        <dbReference type="SAM" id="MobiDB-lite"/>
    </source>
</evidence>
<accession>A0ABT2GBE3</accession>
<feature type="compositionally biased region" description="Basic and acidic residues" evidence="1">
    <location>
        <begin position="1"/>
        <end position="12"/>
    </location>
</feature>
<evidence type="ECO:0000313" key="3">
    <source>
        <dbReference type="Proteomes" id="UP001165580"/>
    </source>
</evidence>
<feature type="region of interest" description="Disordered" evidence="1">
    <location>
        <begin position="1"/>
        <end position="25"/>
    </location>
</feature>
<name>A0ABT2GBE3_9MICO</name>
<evidence type="ECO:0000313" key="2">
    <source>
        <dbReference type="EMBL" id="MCS5713518.1"/>
    </source>
</evidence>
<gene>
    <name evidence="2" type="ORF">NVV95_03000</name>
</gene>
<dbReference type="RefSeq" id="WP_259485048.1">
    <property type="nucleotide sequence ID" value="NZ_JANTEZ010000001.1"/>
</dbReference>
<proteinExistence type="predicted"/>
<dbReference type="Proteomes" id="UP001165580">
    <property type="component" value="Unassembled WGS sequence"/>
</dbReference>
<keyword evidence="3" id="KW-1185">Reference proteome</keyword>
<protein>
    <submittedName>
        <fullName evidence="2">Uncharacterized protein</fullName>
    </submittedName>
</protein>
<dbReference type="EMBL" id="JANTEZ010000001">
    <property type="protein sequence ID" value="MCS5713518.1"/>
    <property type="molecule type" value="Genomic_DNA"/>
</dbReference>
<comment type="caution">
    <text evidence="2">The sequence shown here is derived from an EMBL/GenBank/DDBJ whole genome shotgun (WGS) entry which is preliminary data.</text>
</comment>
<reference evidence="2" key="1">
    <citation type="submission" date="2022-08" db="EMBL/GenBank/DDBJ databases">
        <authorList>
            <person name="Deng Y."/>
            <person name="Han X.-F."/>
            <person name="Zhang Y.-Q."/>
        </authorList>
    </citation>
    <scope>NUCLEOTIDE SEQUENCE</scope>
    <source>
        <strain evidence="2">CPCC 205716</strain>
    </source>
</reference>
<organism evidence="2 3">
    <name type="scientific">Herbiconiux gentiana</name>
    <dbReference type="NCBI Taxonomy" id="2970912"/>
    <lineage>
        <taxon>Bacteria</taxon>
        <taxon>Bacillati</taxon>
        <taxon>Actinomycetota</taxon>
        <taxon>Actinomycetes</taxon>
        <taxon>Micrococcales</taxon>
        <taxon>Microbacteriaceae</taxon>
        <taxon>Herbiconiux</taxon>
    </lineage>
</organism>